<dbReference type="EMBL" id="LR593887">
    <property type="protein sequence ID" value="VTS03457.1"/>
    <property type="molecule type" value="Genomic_DNA"/>
</dbReference>
<protein>
    <recommendedName>
        <fullName evidence="10">Cobalamin biosynthesis protein CbiM</fullName>
    </recommendedName>
</protein>
<reference evidence="8" key="1">
    <citation type="submission" date="2019-04" db="EMBL/GenBank/DDBJ databases">
        <authorList>
            <consortium name="Science for Life Laboratories"/>
        </authorList>
    </citation>
    <scope>NUCLEOTIDE SEQUENCE</scope>
    <source>
        <strain evidence="8">MBLW1</strain>
    </source>
</reference>
<dbReference type="PANTHER" id="PTHR34229:SF1">
    <property type="entry name" value="METAL TRANSPORT PROTEIN HI_1621-RELATED"/>
    <property type="match status" value="1"/>
</dbReference>
<feature type="transmembrane region" description="Helical" evidence="7">
    <location>
        <begin position="134"/>
        <end position="157"/>
    </location>
</feature>
<organism evidence="8">
    <name type="scientific">Tuwongella immobilis</name>
    <dbReference type="NCBI Taxonomy" id="692036"/>
    <lineage>
        <taxon>Bacteria</taxon>
        <taxon>Pseudomonadati</taxon>
        <taxon>Planctomycetota</taxon>
        <taxon>Planctomycetia</taxon>
        <taxon>Gemmatales</taxon>
        <taxon>Gemmataceae</taxon>
        <taxon>Tuwongella</taxon>
    </lineage>
</organism>
<accession>A0A6C2YPR7</accession>
<dbReference type="EMBL" id="LR586016">
    <property type="protein sequence ID" value="VIP03123.1"/>
    <property type="molecule type" value="Genomic_DNA"/>
</dbReference>
<feature type="transmembrane region" description="Helical" evidence="7">
    <location>
        <begin position="12"/>
        <end position="34"/>
    </location>
</feature>
<gene>
    <name evidence="8" type="ORF">GMBLW1_08370</name>
</gene>
<dbReference type="InterPro" id="IPR002751">
    <property type="entry name" value="CbiM/NikMN"/>
</dbReference>
<evidence type="ECO:0000313" key="8">
    <source>
        <dbReference type="EMBL" id="VIP03123.1"/>
    </source>
</evidence>
<evidence type="ECO:0000256" key="6">
    <source>
        <dbReference type="ARBA" id="ARBA00023136"/>
    </source>
</evidence>
<keyword evidence="9" id="KW-1185">Reference proteome</keyword>
<keyword evidence="6 7" id="KW-0472">Membrane</keyword>
<dbReference type="KEGG" id="tim:GMBLW1_08370"/>
<evidence type="ECO:0000256" key="4">
    <source>
        <dbReference type="ARBA" id="ARBA00022692"/>
    </source>
</evidence>
<dbReference type="GO" id="GO:0005886">
    <property type="term" value="C:plasma membrane"/>
    <property type="evidence" value="ECO:0007669"/>
    <property type="project" value="UniProtKB-SubCell"/>
</dbReference>
<feature type="transmembrane region" description="Helical" evidence="7">
    <location>
        <begin position="68"/>
        <end position="96"/>
    </location>
</feature>
<evidence type="ECO:0000256" key="3">
    <source>
        <dbReference type="ARBA" id="ARBA00022475"/>
    </source>
</evidence>
<keyword evidence="3" id="KW-1003">Cell membrane</keyword>
<dbReference type="PANTHER" id="PTHR34229">
    <property type="entry name" value="METAL TRANSPORT PROTEIN HI_1621-RELATED"/>
    <property type="match status" value="1"/>
</dbReference>
<evidence type="ECO:0000313" key="9">
    <source>
        <dbReference type="Proteomes" id="UP000464378"/>
    </source>
</evidence>
<feature type="transmembrane region" description="Helical" evidence="7">
    <location>
        <begin position="163"/>
        <end position="189"/>
    </location>
</feature>
<keyword evidence="5 7" id="KW-1133">Transmembrane helix</keyword>
<dbReference type="GO" id="GO:0000041">
    <property type="term" value="P:transition metal ion transport"/>
    <property type="evidence" value="ECO:0007669"/>
    <property type="project" value="InterPro"/>
</dbReference>
<feature type="transmembrane region" description="Helical" evidence="7">
    <location>
        <begin position="102"/>
        <end position="122"/>
    </location>
</feature>
<evidence type="ECO:0000256" key="2">
    <source>
        <dbReference type="ARBA" id="ARBA00022448"/>
    </source>
</evidence>
<sequence>MSLFAVHIADGPLSPIWLIGGGITAITLLIYSLWRFDSKYLPRIGCLAAVFFLSSQFHFQIGIASVHLLLNGLVGVMLGRFAVIAILQGLILQYLLFSHGGYLTLGINLTILALPALVVSTIAKRFTITPSRAFWLGICSSGMSVLLNFCVLLLGGIDDWKLLANWVLISHLPIIVLEGVILAVIIPYLQQVKPSLMIHP</sequence>
<name>A0A6C2YPR7_9BACT</name>
<proteinExistence type="predicted"/>
<dbReference type="Pfam" id="PF01891">
    <property type="entry name" value="CbiM"/>
    <property type="match status" value="1"/>
</dbReference>
<dbReference type="AlphaFoldDB" id="A0A6C2YPR7"/>
<dbReference type="Proteomes" id="UP000464378">
    <property type="component" value="Chromosome"/>
</dbReference>
<dbReference type="Gene3D" id="1.10.1760.20">
    <property type="match status" value="1"/>
</dbReference>
<evidence type="ECO:0000256" key="1">
    <source>
        <dbReference type="ARBA" id="ARBA00004651"/>
    </source>
</evidence>
<evidence type="ECO:0008006" key="10">
    <source>
        <dbReference type="Google" id="ProtNLM"/>
    </source>
</evidence>
<dbReference type="RefSeq" id="WP_162658220.1">
    <property type="nucleotide sequence ID" value="NZ_LR593887.1"/>
</dbReference>
<comment type="subcellular location">
    <subcellularLocation>
        <location evidence="1">Cell membrane</location>
        <topology evidence="1">Multi-pass membrane protein</topology>
    </subcellularLocation>
</comment>
<keyword evidence="4 7" id="KW-0812">Transmembrane</keyword>
<keyword evidence="2" id="KW-0813">Transport</keyword>
<dbReference type="InParanoid" id="A0A6C2YPR7"/>
<evidence type="ECO:0000256" key="5">
    <source>
        <dbReference type="ARBA" id="ARBA00022989"/>
    </source>
</evidence>
<evidence type="ECO:0000256" key="7">
    <source>
        <dbReference type="SAM" id="Phobius"/>
    </source>
</evidence>